<feature type="region of interest" description="Disordered" evidence="1">
    <location>
        <begin position="729"/>
        <end position="936"/>
    </location>
</feature>
<feature type="compositionally biased region" description="Polar residues" evidence="1">
    <location>
        <begin position="876"/>
        <end position="885"/>
    </location>
</feature>
<dbReference type="Gene3D" id="3.30.710.10">
    <property type="entry name" value="Potassium Channel Kv1.1, Chain A"/>
    <property type="match status" value="1"/>
</dbReference>
<feature type="compositionally biased region" description="Polar residues" evidence="1">
    <location>
        <begin position="157"/>
        <end position="171"/>
    </location>
</feature>
<evidence type="ECO:0000259" key="2">
    <source>
        <dbReference type="PROSITE" id="PS50097"/>
    </source>
</evidence>
<organism evidence="3 4">
    <name type="scientific">Umbra pygmaea</name>
    <name type="common">Eastern mudminnow</name>
    <dbReference type="NCBI Taxonomy" id="75934"/>
    <lineage>
        <taxon>Eukaryota</taxon>
        <taxon>Metazoa</taxon>
        <taxon>Chordata</taxon>
        <taxon>Craniata</taxon>
        <taxon>Vertebrata</taxon>
        <taxon>Euteleostomi</taxon>
        <taxon>Actinopterygii</taxon>
        <taxon>Neopterygii</taxon>
        <taxon>Teleostei</taxon>
        <taxon>Protacanthopterygii</taxon>
        <taxon>Esociformes</taxon>
        <taxon>Umbridae</taxon>
        <taxon>Umbra</taxon>
    </lineage>
</organism>
<comment type="caution">
    <text evidence="3">The sequence shown here is derived from an EMBL/GenBank/DDBJ whole genome shotgun (WGS) entry which is preliminary data.</text>
</comment>
<feature type="compositionally biased region" description="Acidic residues" evidence="1">
    <location>
        <begin position="832"/>
        <end position="856"/>
    </location>
</feature>
<evidence type="ECO:0000313" key="4">
    <source>
        <dbReference type="Proteomes" id="UP001557470"/>
    </source>
</evidence>
<sequence length="978" mass="105447">MWRYQRPQFGALVLAELQRQQSCSQFCDTVLKADGVSVPAHSCILAALSPQLSCALSALPSPPSGQQHLLEFRTFRACSLLRLVGLLYSGEMVGEGEMERQEMVTAAARLGIQGLVEVGPRDEEEEDSAQQLSRKACQSSVEESQSRVVLQRDVGVQTDTPQCPGAQNMTEGGTRGRRQKRGREALTMRLRKRLNIAEIPRGTGDSELIGSNMAAAGAPNRSVSPEPTGSARLEAALTVIDRPAPLSVSHQTQASGVVVPGTLSMPLPYIPLSQLLYCPPGGNHSHNKPPPSVLIPCGESAAVYVLPPSMSSVSLSASGTGHVSEALPPFTSDPQHAWRAWPTAEGGLEQDGSGEAEGFERFEGNIAGFINHFLDPAQPQGESTRGRRGRRGRRSLAGGARRGGTERRARRPRRGVRARGGVEKHGSEIELAATEVSRRVRLWSGGIQDCRIGRGGGVVGRKLCLKPRELIQPIKICLKRRGQSQKWEITGVKERGGASRCSRKRGRGQRKRGPKLSPDGFPVIKRQRSPLQLLPFPALPLPLYQALTYDPPSPSTPPASPPALAHYTAPAPALLHTAPLPPLEPPPQEDSAEQFDRLLEDIMDLDFSCRGCQDAGRGVVIAAPSNVDAVTELTGRVDSSEVLLNHGAPTCGGELTDILDHFLRSFEHQVAALNQAAVNQTSACLLEPDPSTTSCNGAWPSASDSIPATPVRAELMKILPVNQPISSAEEMKAQTTTQPAGESVMKSQTLSPNSPMRSPEKLTSQSGQPFRTRVEETPICEEQVAQKSGDDSGMEGMAEEEDLHVTQRANPLTCQDVSEALQTQSSRMESEGTPEEMEKPEEGEDLEDVGAVEEDSDRSVDVVGEDGEVWLKSDSAENPYTQSENRAMGKVPVQERSVNLAVARPSQSRRELEVEGSTGSREEEEEEVDVLGGFSPSDVLPVILPGSWGEGLNSDEEEEEIDVIGGQFDHTPFIGPWV</sequence>
<protein>
    <recommendedName>
        <fullName evidence="2">BTB domain-containing protein</fullName>
    </recommendedName>
</protein>
<feature type="region of interest" description="Disordered" evidence="1">
    <location>
        <begin position="120"/>
        <end position="139"/>
    </location>
</feature>
<gene>
    <name evidence="3" type="ORF">UPYG_G00216910</name>
</gene>
<evidence type="ECO:0000313" key="3">
    <source>
        <dbReference type="EMBL" id="KAL0974189.1"/>
    </source>
</evidence>
<dbReference type="PANTHER" id="PTHR47639">
    <property type="entry name" value="BTB/POZ DOMAIN-CONTAINING PROTEIN 18"/>
    <property type="match status" value="1"/>
</dbReference>
<feature type="compositionally biased region" description="Polar residues" evidence="1">
    <location>
        <begin position="807"/>
        <end position="827"/>
    </location>
</feature>
<dbReference type="AlphaFoldDB" id="A0ABD0WKY6"/>
<keyword evidence="4" id="KW-1185">Reference proteome</keyword>
<dbReference type="InterPro" id="IPR000210">
    <property type="entry name" value="BTB/POZ_dom"/>
</dbReference>
<dbReference type="PROSITE" id="PS50097">
    <property type="entry name" value="BTB"/>
    <property type="match status" value="1"/>
</dbReference>
<dbReference type="InterPro" id="IPR011333">
    <property type="entry name" value="SKP1/BTB/POZ_sf"/>
</dbReference>
<dbReference type="Proteomes" id="UP001557470">
    <property type="component" value="Unassembled WGS sequence"/>
</dbReference>
<name>A0ABD0WKY6_UMBPY</name>
<reference evidence="3 4" key="1">
    <citation type="submission" date="2024-06" db="EMBL/GenBank/DDBJ databases">
        <authorList>
            <person name="Pan Q."/>
            <person name="Wen M."/>
            <person name="Jouanno E."/>
            <person name="Zahm M."/>
            <person name="Klopp C."/>
            <person name="Cabau C."/>
            <person name="Louis A."/>
            <person name="Berthelot C."/>
            <person name="Parey E."/>
            <person name="Roest Crollius H."/>
            <person name="Montfort J."/>
            <person name="Robinson-Rechavi M."/>
            <person name="Bouchez O."/>
            <person name="Lampietro C."/>
            <person name="Lopez Roques C."/>
            <person name="Donnadieu C."/>
            <person name="Postlethwait J."/>
            <person name="Bobe J."/>
            <person name="Verreycken H."/>
            <person name="Guiguen Y."/>
        </authorList>
    </citation>
    <scope>NUCLEOTIDE SEQUENCE [LARGE SCALE GENOMIC DNA]</scope>
    <source>
        <strain evidence="3">Up_M1</strain>
        <tissue evidence="3">Testis</tissue>
    </source>
</reference>
<feature type="region of interest" description="Disordered" evidence="1">
    <location>
        <begin position="157"/>
        <end position="181"/>
    </location>
</feature>
<accession>A0ABD0WKY6</accession>
<feature type="domain" description="BTB" evidence="2">
    <location>
        <begin position="27"/>
        <end position="92"/>
    </location>
</feature>
<feature type="region of interest" description="Disordered" evidence="1">
    <location>
        <begin position="493"/>
        <end position="523"/>
    </location>
</feature>
<dbReference type="PANTHER" id="PTHR47639:SF1">
    <property type="entry name" value="BTB_POZ DOMAIN-CONTAINING PROTEIN 18"/>
    <property type="match status" value="1"/>
</dbReference>
<dbReference type="Pfam" id="PF00651">
    <property type="entry name" value="BTB"/>
    <property type="match status" value="1"/>
</dbReference>
<dbReference type="SUPFAM" id="SSF54695">
    <property type="entry name" value="POZ domain"/>
    <property type="match status" value="1"/>
</dbReference>
<proteinExistence type="predicted"/>
<feature type="compositionally biased region" description="Basic residues" evidence="1">
    <location>
        <begin position="408"/>
        <end position="417"/>
    </location>
</feature>
<evidence type="ECO:0000256" key="1">
    <source>
        <dbReference type="SAM" id="MobiDB-lite"/>
    </source>
</evidence>
<feature type="compositionally biased region" description="Basic residues" evidence="1">
    <location>
        <begin position="501"/>
        <end position="514"/>
    </location>
</feature>
<dbReference type="EMBL" id="JAGEUA010000006">
    <property type="protein sequence ID" value="KAL0974189.1"/>
    <property type="molecule type" value="Genomic_DNA"/>
</dbReference>
<feature type="compositionally biased region" description="Polar residues" evidence="1">
    <location>
        <begin position="733"/>
        <end position="769"/>
    </location>
</feature>
<dbReference type="InterPro" id="IPR042915">
    <property type="entry name" value="BTBD18"/>
</dbReference>
<feature type="region of interest" description="Disordered" evidence="1">
    <location>
        <begin position="373"/>
        <end position="422"/>
    </location>
</feature>